<keyword evidence="2" id="KW-1185">Reference proteome</keyword>
<comment type="caution">
    <text evidence="1">The sequence shown here is derived from an EMBL/GenBank/DDBJ whole genome shotgun (WGS) entry which is preliminary data.</text>
</comment>
<sequence>MAYEVQLYCTTGGIAADAGFDSLVSGASADGTELRLSDRSSGDGWVAAQLDPVSGGAAGCHVQFSAGSPLVAAMVAGVAADDPSGRVSDADSIVTLTLSGEVDWTVVSAVWRAAKALWEVVPYDEGSGFAVDLDEL</sequence>
<reference evidence="2" key="1">
    <citation type="submission" date="2017-07" db="EMBL/GenBank/DDBJ databases">
        <title>Comparative genome mining reveals phylogenetic distribution patterns of secondary metabolites in Amycolatopsis.</title>
        <authorList>
            <person name="Adamek M."/>
            <person name="Alanjary M."/>
            <person name="Sales-Ortells H."/>
            <person name="Goodfellow M."/>
            <person name="Bull A.T."/>
            <person name="Kalinowski J."/>
            <person name="Ziemert N."/>
        </authorList>
    </citation>
    <scope>NUCLEOTIDE SEQUENCE [LARGE SCALE GENOMIC DNA]</scope>
    <source>
        <strain evidence="2">H5</strain>
    </source>
</reference>
<accession>A0A229SMT7</accession>
<dbReference type="Proteomes" id="UP000215199">
    <property type="component" value="Unassembled WGS sequence"/>
</dbReference>
<gene>
    <name evidence="1" type="ORF">CF165_42710</name>
</gene>
<evidence type="ECO:0000313" key="1">
    <source>
        <dbReference type="EMBL" id="OXM60335.1"/>
    </source>
</evidence>
<evidence type="ECO:0000313" key="2">
    <source>
        <dbReference type="Proteomes" id="UP000215199"/>
    </source>
</evidence>
<dbReference type="RefSeq" id="WP_093953288.1">
    <property type="nucleotide sequence ID" value="NZ_NMUL01000063.1"/>
</dbReference>
<dbReference type="AlphaFoldDB" id="A0A229SMT7"/>
<organism evidence="1 2">
    <name type="scientific">Amycolatopsis vastitatis</name>
    <dbReference type="NCBI Taxonomy" id="1905142"/>
    <lineage>
        <taxon>Bacteria</taxon>
        <taxon>Bacillati</taxon>
        <taxon>Actinomycetota</taxon>
        <taxon>Actinomycetes</taxon>
        <taxon>Pseudonocardiales</taxon>
        <taxon>Pseudonocardiaceae</taxon>
        <taxon>Amycolatopsis</taxon>
    </lineage>
</organism>
<dbReference type="OrthoDB" id="3631735at2"/>
<dbReference type="EMBL" id="NMUL01000063">
    <property type="protein sequence ID" value="OXM60335.1"/>
    <property type="molecule type" value="Genomic_DNA"/>
</dbReference>
<proteinExistence type="predicted"/>
<name>A0A229SMT7_9PSEU</name>
<protein>
    <submittedName>
        <fullName evidence="1">Uncharacterized protein</fullName>
    </submittedName>
</protein>